<dbReference type="InterPro" id="IPR018113">
    <property type="entry name" value="PTrfase_EIIB_Cys"/>
</dbReference>
<keyword evidence="9 12" id="KW-1133">Transmembrane helix</keyword>
<dbReference type="PROSITE" id="PS51093">
    <property type="entry name" value="PTS_EIIA_TYPE_1"/>
    <property type="match status" value="1"/>
</dbReference>
<evidence type="ECO:0000259" key="13">
    <source>
        <dbReference type="PROSITE" id="PS51093"/>
    </source>
</evidence>
<dbReference type="SUPFAM" id="SSF51261">
    <property type="entry name" value="Duplicated hybrid motif"/>
    <property type="match status" value="1"/>
</dbReference>
<accession>A0A7G9GK41</accession>
<name>A0A7G9GK41_9FIRM</name>
<dbReference type="GO" id="GO:0016301">
    <property type="term" value="F:kinase activity"/>
    <property type="evidence" value="ECO:0007669"/>
    <property type="project" value="UniProtKB-KW"/>
</dbReference>
<dbReference type="AlphaFoldDB" id="A0A7G9GK41"/>
<feature type="transmembrane region" description="Helical" evidence="12">
    <location>
        <begin position="144"/>
        <end position="165"/>
    </location>
</feature>
<evidence type="ECO:0000256" key="6">
    <source>
        <dbReference type="ARBA" id="ARBA00022683"/>
    </source>
</evidence>
<dbReference type="InterPro" id="IPR013013">
    <property type="entry name" value="PTS_EIIC_1"/>
</dbReference>
<keyword evidence="10 12" id="KW-0472">Membrane</keyword>
<keyword evidence="8" id="KW-0418">Kinase</keyword>
<reference evidence="16 17" key="1">
    <citation type="submission" date="2020-08" db="EMBL/GenBank/DDBJ databases">
        <authorList>
            <person name="Liu C."/>
            <person name="Sun Q."/>
        </authorList>
    </citation>
    <scope>NUCLEOTIDE SEQUENCE [LARGE SCALE GENOMIC DNA]</scope>
    <source>
        <strain evidence="16 17">NSJ-61</strain>
    </source>
</reference>
<dbReference type="PROSITE" id="PS51098">
    <property type="entry name" value="PTS_EIIB_TYPE_1"/>
    <property type="match status" value="1"/>
</dbReference>
<dbReference type="FunFam" id="2.70.70.10:FF:000001">
    <property type="entry name" value="PTS system glucose-specific IIA component"/>
    <property type="match status" value="1"/>
</dbReference>
<evidence type="ECO:0000313" key="16">
    <source>
        <dbReference type="EMBL" id="QNM11173.1"/>
    </source>
</evidence>
<comment type="subcellular location">
    <subcellularLocation>
        <location evidence="1">Cell membrane</location>
        <topology evidence="1">Multi-pass membrane protein</topology>
    </subcellularLocation>
</comment>
<feature type="transmembrane region" description="Helical" evidence="12">
    <location>
        <begin position="295"/>
        <end position="316"/>
    </location>
</feature>
<dbReference type="NCBIfam" id="TIGR01995">
    <property type="entry name" value="PTS-II-ABC-beta"/>
    <property type="match status" value="1"/>
</dbReference>
<evidence type="ECO:0000259" key="15">
    <source>
        <dbReference type="PROSITE" id="PS51103"/>
    </source>
</evidence>
<evidence type="ECO:0000256" key="1">
    <source>
        <dbReference type="ARBA" id="ARBA00004651"/>
    </source>
</evidence>
<dbReference type="GO" id="GO:0005886">
    <property type="term" value="C:plasma membrane"/>
    <property type="evidence" value="ECO:0007669"/>
    <property type="project" value="UniProtKB-SubCell"/>
</dbReference>
<dbReference type="PANTHER" id="PTHR30175">
    <property type="entry name" value="PHOSPHOTRANSFERASE SYSTEM TRANSPORT PROTEIN"/>
    <property type="match status" value="1"/>
</dbReference>
<sequence length="626" mass="66288">MDTNKLAKEILENVGGKNNIKDVTHCFTRLRFILKDESKAEKDIINHLEGVIQVVVSGGQFQVVLGSKVTKVYDALLPMVDLDENARGESEEKGNLFNRILQVVSKMFTPLIPAIAASGLISGALTAVKLLAAQNGTDISTNDTYILLYAASQIIFYFMPIFLGYTAAKALKCNEFIAMTIGGFLCYPQIDAIIQDASTATSIFGLPVIKGAWTIGEATKAFSYTGSVIPILLAVFVLVYLERVLKKFVPQILQIILVPGVSLIVMVPLTLSLLGPVGVWVGNVIQTMYTVLMDFNAILGGAVIGGLWGVFVIFGAHRALLPIGLNDIAVSGKQNLLAFAGAANFSQGGAALGVMLKTKSQDMKGVAAAATISAAVVGITEPAIYGCNLRLKKPMIAAIICGAIGGGIMGLGGVYGDAFANNGVLTIFTYAAGGMTKFAFYIIGCLVAFFGAAALTYVMGFEDVEEKKSTVKAVTNSYEVKAPVLGEVVQMSEVNDEAFASEALGKGIAIYPEKGEVIAPEDCTVTFVYPTKHAIGLTFDNGVELLIHIGINTVELNGNYFTQNVEAGTHVEKGTCIVSFDIDKIKAEGYDPTVMVIVSNTPEYASVEGLKISNANADTSVIGISI</sequence>
<evidence type="ECO:0000256" key="12">
    <source>
        <dbReference type="SAM" id="Phobius"/>
    </source>
</evidence>
<feature type="domain" description="PTS EIIA type-1" evidence="13">
    <location>
        <begin position="496"/>
        <end position="600"/>
    </location>
</feature>
<keyword evidence="3" id="KW-1003">Cell membrane</keyword>
<dbReference type="FunFam" id="3.30.1360.60:FF:000001">
    <property type="entry name" value="PTS system glucose-specific IIBC component PtsG"/>
    <property type="match status" value="1"/>
</dbReference>
<dbReference type="InterPro" id="IPR003352">
    <property type="entry name" value="PTS_EIIC"/>
</dbReference>
<dbReference type="GO" id="GO:0090589">
    <property type="term" value="F:protein-phosphocysteine-trehalose phosphotransferase system transporter activity"/>
    <property type="evidence" value="ECO:0007669"/>
    <property type="project" value="TreeGrafter"/>
</dbReference>
<dbReference type="CDD" id="cd00212">
    <property type="entry name" value="PTS_IIB_glc"/>
    <property type="match status" value="1"/>
</dbReference>
<dbReference type="PROSITE" id="PS51103">
    <property type="entry name" value="PTS_EIIC_TYPE_1"/>
    <property type="match status" value="1"/>
</dbReference>
<evidence type="ECO:0000256" key="2">
    <source>
        <dbReference type="ARBA" id="ARBA00022448"/>
    </source>
</evidence>
<protein>
    <submittedName>
        <fullName evidence="16">PTS glucose transporter subunit IIA</fullName>
    </submittedName>
</protein>
<dbReference type="InterPro" id="IPR050558">
    <property type="entry name" value="PTS_Sugar-Specific_Components"/>
</dbReference>
<dbReference type="RefSeq" id="WP_117451590.1">
    <property type="nucleotide sequence ID" value="NZ_CP060636.1"/>
</dbReference>
<keyword evidence="4 16" id="KW-0762">Sugar transport</keyword>
<evidence type="ECO:0000256" key="3">
    <source>
        <dbReference type="ARBA" id="ARBA00022475"/>
    </source>
</evidence>
<evidence type="ECO:0000256" key="10">
    <source>
        <dbReference type="ARBA" id="ARBA00023136"/>
    </source>
</evidence>
<dbReference type="PANTHER" id="PTHR30175:SF1">
    <property type="entry name" value="PTS SYSTEM ARBUTIN-, CELLOBIOSE-, AND SALICIN-SPECIFIC EIIBC COMPONENT-RELATED"/>
    <property type="match status" value="1"/>
</dbReference>
<dbReference type="GO" id="GO:0009401">
    <property type="term" value="P:phosphoenolpyruvate-dependent sugar phosphotransferase system"/>
    <property type="evidence" value="ECO:0007669"/>
    <property type="project" value="UniProtKB-KW"/>
</dbReference>
<dbReference type="KEGG" id="ehn:H9Q80_12990"/>
<feature type="transmembrane region" description="Helical" evidence="12">
    <location>
        <begin position="366"/>
        <end position="384"/>
    </location>
</feature>
<evidence type="ECO:0000256" key="7">
    <source>
        <dbReference type="ARBA" id="ARBA00022692"/>
    </source>
</evidence>
<dbReference type="InterPro" id="IPR001127">
    <property type="entry name" value="PTS_EIIA_1_perm"/>
</dbReference>
<feature type="transmembrane region" description="Helical" evidence="12">
    <location>
        <begin position="253"/>
        <end position="275"/>
    </location>
</feature>
<dbReference type="NCBIfam" id="TIGR00830">
    <property type="entry name" value="PTBA"/>
    <property type="match status" value="1"/>
</dbReference>
<evidence type="ECO:0000259" key="14">
    <source>
        <dbReference type="PROSITE" id="PS51098"/>
    </source>
</evidence>
<evidence type="ECO:0000256" key="8">
    <source>
        <dbReference type="ARBA" id="ARBA00022777"/>
    </source>
</evidence>
<keyword evidence="7 12" id="KW-0812">Transmembrane</keyword>
<evidence type="ECO:0000313" key="17">
    <source>
        <dbReference type="Proteomes" id="UP000515856"/>
    </source>
</evidence>
<dbReference type="EMBL" id="CP060636">
    <property type="protein sequence ID" value="QNM11173.1"/>
    <property type="molecule type" value="Genomic_DNA"/>
</dbReference>
<dbReference type="SUPFAM" id="SSF55604">
    <property type="entry name" value="Glucose permease domain IIB"/>
    <property type="match status" value="1"/>
</dbReference>
<evidence type="ECO:0000256" key="11">
    <source>
        <dbReference type="PROSITE-ProRule" id="PRU00421"/>
    </source>
</evidence>
<proteinExistence type="predicted"/>
<keyword evidence="5" id="KW-0808">Transferase</keyword>
<dbReference type="Gene3D" id="3.30.1360.60">
    <property type="entry name" value="Glucose permease domain IIB"/>
    <property type="match status" value="1"/>
</dbReference>
<dbReference type="InterPro" id="IPR036878">
    <property type="entry name" value="Glu_permease_IIB"/>
</dbReference>
<organism evidence="16 17">
    <name type="scientific">[Eubacterium] hominis</name>
    <dbReference type="NCBI Taxonomy" id="2764325"/>
    <lineage>
        <taxon>Bacteria</taxon>
        <taxon>Bacillati</taxon>
        <taxon>Bacillota</taxon>
        <taxon>Erysipelotrichia</taxon>
        <taxon>Erysipelotrichales</taxon>
        <taxon>Erysipelotrichaceae</taxon>
        <taxon>Amedibacillus</taxon>
    </lineage>
</organism>
<dbReference type="InterPro" id="IPR001996">
    <property type="entry name" value="PTS_IIB_1"/>
</dbReference>
<feature type="active site" description="Phosphocysteine intermediate; for EIIB activity" evidence="11">
    <location>
        <position position="26"/>
    </location>
</feature>
<feature type="domain" description="PTS EIIC type-1" evidence="15">
    <location>
        <begin position="106"/>
        <end position="475"/>
    </location>
</feature>
<keyword evidence="6" id="KW-0598">Phosphotransferase system</keyword>
<dbReference type="Gene3D" id="2.70.70.10">
    <property type="entry name" value="Glucose Permease (Domain IIA)"/>
    <property type="match status" value="1"/>
</dbReference>
<keyword evidence="17" id="KW-1185">Reference proteome</keyword>
<dbReference type="Proteomes" id="UP000515856">
    <property type="component" value="Chromosome"/>
</dbReference>
<feature type="domain" description="PTS EIIB type-1" evidence="14">
    <location>
        <begin position="4"/>
        <end position="86"/>
    </location>
</feature>
<dbReference type="PROSITE" id="PS00371">
    <property type="entry name" value="PTS_EIIA_TYPE_1_HIS"/>
    <property type="match status" value="1"/>
</dbReference>
<feature type="transmembrane region" description="Helical" evidence="12">
    <location>
        <begin position="438"/>
        <end position="459"/>
    </location>
</feature>
<dbReference type="InterPro" id="IPR011055">
    <property type="entry name" value="Dup_hybrid_motif"/>
</dbReference>
<feature type="transmembrane region" description="Helical" evidence="12">
    <location>
        <begin position="396"/>
        <end position="418"/>
    </location>
</feature>
<dbReference type="InterPro" id="IPR011297">
    <property type="entry name" value="PTS_IIABC_b_glu"/>
</dbReference>
<dbReference type="Pfam" id="PF02378">
    <property type="entry name" value="PTS_EIIC"/>
    <property type="match status" value="1"/>
</dbReference>
<dbReference type="GO" id="GO:0015771">
    <property type="term" value="P:trehalose transport"/>
    <property type="evidence" value="ECO:0007669"/>
    <property type="project" value="TreeGrafter"/>
</dbReference>
<dbReference type="GO" id="GO:0008982">
    <property type="term" value="F:protein-N(PI)-phosphohistidine-sugar phosphotransferase activity"/>
    <property type="evidence" value="ECO:0007669"/>
    <property type="project" value="InterPro"/>
</dbReference>
<dbReference type="Pfam" id="PF00358">
    <property type="entry name" value="PTS_EIIA_1"/>
    <property type="match status" value="1"/>
</dbReference>
<evidence type="ECO:0000256" key="9">
    <source>
        <dbReference type="ARBA" id="ARBA00022989"/>
    </source>
</evidence>
<feature type="transmembrane region" description="Helical" evidence="12">
    <location>
        <begin position="221"/>
        <end position="241"/>
    </location>
</feature>
<evidence type="ECO:0000256" key="5">
    <source>
        <dbReference type="ARBA" id="ARBA00022679"/>
    </source>
</evidence>
<keyword evidence="2" id="KW-0813">Transport</keyword>
<feature type="transmembrane region" description="Helical" evidence="12">
    <location>
        <begin position="111"/>
        <end position="132"/>
    </location>
</feature>
<gene>
    <name evidence="16" type="ORF">H9Q80_12990</name>
</gene>
<dbReference type="Pfam" id="PF00367">
    <property type="entry name" value="PTS_EIIB"/>
    <property type="match status" value="1"/>
</dbReference>
<dbReference type="PROSITE" id="PS01035">
    <property type="entry name" value="PTS_EIIB_TYPE_1_CYS"/>
    <property type="match status" value="1"/>
</dbReference>
<evidence type="ECO:0000256" key="4">
    <source>
        <dbReference type="ARBA" id="ARBA00022597"/>
    </source>
</evidence>